<dbReference type="GO" id="GO:0051536">
    <property type="term" value="F:iron-sulfur cluster binding"/>
    <property type="evidence" value="ECO:0007669"/>
    <property type="project" value="UniProtKB-KW"/>
</dbReference>
<keyword evidence="1" id="KW-0949">S-adenosyl-L-methionine</keyword>
<dbReference type="InterPro" id="IPR026351">
    <property type="entry name" value="rSAM_ArsS-like"/>
</dbReference>
<evidence type="ECO:0008006" key="8">
    <source>
        <dbReference type="Google" id="ProtNLM"/>
    </source>
</evidence>
<evidence type="ECO:0000259" key="6">
    <source>
        <dbReference type="Pfam" id="PF12345"/>
    </source>
</evidence>
<evidence type="ECO:0000256" key="3">
    <source>
        <dbReference type="ARBA" id="ARBA00023004"/>
    </source>
</evidence>
<keyword evidence="2" id="KW-0479">Metal-binding</keyword>
<feature type="domain" description="Radical SAM core" evidence="5">
    <location>
        <begin position="40"/>
        <end position="177"/>
    </location>
</feature>
<organism evidence="7">
    <name type="scientific">hydrothermal vent metagenome</name>
    <dbReference type="NCBI Taxonomy" id="652676"/>
    <lineage>
        <taxon>unclassified sequences</taxon>
        <taxon>metagenomes</taxon>
        <taxon>ecological metagenomes</taxon>
    </lineage>
</organism>
<name>A0A3B1BV29_9ZZZZ</name>
<dbReference type="InterPro" id="IPR058240">
    <property type="entry name" value="rSAM_sf"/>
</dbReference>
<sequence length="326" mass="35196">MDAQLDDEAQNLLAPVSFSDKLTEHDLTLTRGKTVTAQINTGLLCNQACKHCHLGAGPDKKEIMTPKVMDEVVDYIRRGGFEVVDITGGAPEMVPDIEYLVKELSRCVPNMIFRSNLTAIGGNGHKSLLKLLADKKVSIVASLPSLNMAQVDNQRGTGVFDKSIESLKKFNAVGYGCEKTGLMLSLAVNPSGAFLASPQVGMEKKFKRDLLNKHKIVFNNLFTFNNVPVGRYRGWLESSGNMAGYISKLADSFNSCAVSGAMCRTQVSINWDGYLYDCDFNLAESISLGGVPTHISDTCGPPEEETSVAVSDHCYACTAGSGFTCG</sequence>
<dbReference type="Gene3D" id="3.20.20.70">
    <property type="entry name" value="Aldolase class I"/>
    <property type="match status" value="1"/>
</dbReference>
<dbReference type="CDD" id="cd01335">
    <property type="entry name" value="Radical_SAM"/>
    <property type="match status" value="1"/>
</dbReference>
<dbReference type="PANTHER" id="PTHR43728:SF1">
    <property type="entry name" value="FE-S OXIDOREDUCTASE"/>
    <property type="match status" value="1"/>
</dbReference>
<evidence type="ECO:0000259" key="5">
    <source>
        <dbReference type="Pfam" id="PF04055"/>
    </source>
</evidence>
<proteinExistence type="predicted"/>
<dbReference type="InterPro" id="IPR007197">
    <property type="entry name" value="rSAM"/>
</dbReference>
<dbReference type="SFLD" id="SFLDS00029">
    <property type="entry name" value="Radical_SAM"/>
    <property type="match status" value="1"/>
</dbReference>
<dbReference type="SUPFAM" id="SSF102114">
    <property type="entry name" value="Radical SAM enzymes"/>
    <property type="match status" value="1"/>
</dbReference>
<feature type="non-terminal residue" evidence="7">
    <location>
        <position position="326"/>
    </location>
</feature>
<feature type="domain" description="Arsenosugar biosynthesis radical SAM protein ArsS-like C-terminal" evidence="6">
    <location>
        <begin position="195"/>
        <end position="326"/>
    </location>
</feature>
<keyword evidence="3" id="KW-0408">Iron</keyword>
<reference evidence="7" key="1">
    <citation type="submission" date="2018-06" db="EMBL/GenBank/DDBJ databases">
        <authorList>
            <person name="Zhirakovskaya E."/>
        </authorList>
    </citation>
    <scope>NUCLEOTIDE SEQUENCE</scope>
</reference>
<dbReference type="GO" id="GO:0046872">
    <property type="term" value="F:metal ion binding"/>
    <property type="evidence" value="ECO:0007669"/>
    <property type="project" value="UniProtKB-KW"/>
</dbReference>
<dbReference type="Pfam" id="PF12345">
    <property type="entry name" value="DUF3641"/>
    <property type="match status" value="1"/>
</dbReference>
<dbReference type="EMBL" id="UOGC01000008">
    <property type="protein sequence ID" value="VAX15398.1"/>
    <property type="molecule type" value="Genomic_DNA"/>
</dbReference>
<dbReference type="NCBIfam" id="TIGR04167">
    <property type="entry name" value="rSAM_SeCys"/>
    <property type="match status" value="1"/>
</dbReference>
<evidence type="ECO:0000256" key="2">
    <source>
        <dbReference type="ARBA" id="ARBA00022723"/>
    </source>
</evidence>
<keyword evidence="4" id="KW-0411">Iron-sulfur</keyword>
<dbReference type="InterPro" id="IPR013785">
    <property type="entry name" value="Aldolase_TIM"/>
</dbReference>
<evidence type="ECO:0000313" key="7">
    <source>
        <dbReference type="EMBL" id="VAX15398.1"/>
    </source>
</evidence>
<dbReference type="GO" id="GO:0003824">
    <property type="term" value="F:catalytic activity"/>
    <property type="evidence" value="ECO:0007669"/>
    <property type="project" value="InterPro"/>
</dbReference>
<evidence type="ECO:0000256" key="1">
    <source>
        <dbReference type="ARBA" id="ARBA00022691"/>
    </source>
</evidence>
<dbReference type="InterPro" id="IPR024521">
    <property type="entry name" value="ArsS-like_C"/>
</dbReference>
<dbReference type="Pfam" id="PF04055">
    <property type="entry name" value="Radical_SAM"/>
    <property type="match status" value="1"/>
</dbReference>
<accession>A0A3B1BV29</accession>
<dbReference type="PANTHER" id="PTHR43728">
    <property type="entry name" value="SLR0304 PROTEIN"/>
    <property type="match status" value="1"/>
</dbReference>
<evidence type="ECO:0000256" key="4">
    <source>
        <dbReference type="ARBA" id="ARBA00023014"/>
    </source>
</evidence>
<dbReference type="AlphaFoldDB" id="A0A3B1BV29"/>
<protein>
    <recommendedName>
        <fullName evidence="8">Radical SAM domain protein</fullName>
    </recommendedName>
</protein>
<gene>
    <name evidence="7" type="ORF">MNBD_NITROSPINAE01-1378</name>
</gene>